<dbReference type="STRING" id="1817825.A2720_00420"/>
<protein>
    <submittedName>
        <fullName evidence="1">Uncharacterized protein</fullName>
    </submittedName>
</protein>
<name>A0A1F5NTK7_9BACT</name>
<dbReference type="AlphaFoldDB" id="A0A1F5NTK7"/>
<proteinExistence type="predicted"/>
<comment type="caution">
    <text evidence="1">The sequence shown here is derived from an EMBL/GenBank/DDBJ whole genome shotgun (WGS) entry which is preliminary data.</text>
</comment>
<gene>
    <name evidence="1" type="ORF">A2720_00420</name>
</gene>
<sequence>MLTDEDIVKIVKAVTKAEVELFPSKADFEDLRKDFRSLQTSVDNYSKKTDDYHLELAVYKHKVNQLEAWVKEAAKKLGLSYNQ</sequence>
<evidence type="ECO:0000313" key="2">
    <source>
        <dbReference type="Proteomes" id="UP000178892"/>
    </source>
</evidence>
<reference evidence="1 2" key="1">
    <citation type="journal article" date="2016" name="Nat. Commun.">
        <title>Thousands of microbial genomes shed light on interconnected biogeochemical processes in an aquifer system.</title>
        <authorList>
            <person name="Anantharaman K."/>
            <person name="Brown C.T."/>
            <person name="Hug L.A."/>
            <person name="Sharon I."/>
            <person name="Castelle C.J."/>
            <person name="Probst A.J."/>
            <person name="Thomas B.C."/>
            <person name="Singh A."/>
            <person name="Wilkins M.J."/>
            <person name="Karaoz U."/>
            <person name="Brodie E.L."/>
            <person name="Williams K.H."/>
            <person name="Hubbard S.S."/>
            <person name="Banfield J.F."/>
        </authorList>
    </citation>
    <scope>NUCLEOTIDE SEQUENCE [LARGE SCALE GENOMIC DNA]</scope>
</reference>
<dbReference type="Proteomes" id="UP000178892">
    <property type="component" value="Unassembled WGS sequence"/>
</dbReference>
<organism evidence="1 2">
    <name type="scientific">Candidatus Doudnabacteria bacterium RIFCSPHIGHO2_01_FULL_46_24</name>
    <dbReference type="NCBI Taxonomy" id="1817825"/>
    <lineage>
        <taxon>Bacteria</taxon>
        <taxon>Candidatus Doudnaibacteriota</taxon>
    </lineage>
</organism>
<evidence type="ECO:0000313" key="1">
    <source>
        <dbReference type="EMBL" id="OGE80914.1"/>
    </source>
</evidence>
<accession>A0A1F5NTK7</accession>
<dbReference type="EMBL" id="MFEL01000014">
    <property type="protein sequence ID" value="OGE80914.1"/>
    <property type="molecule type" value="Genomic_DNA"/>
</dbReference>